<accession>A0ABY9PYT7</accession>
<evidence type="ECO:0000313" key="1">
    <source>
        <dbReference type="EMBL" id="WMT79930.1"/>
    </source>
</evidence>
<dbReference type="RefSeq" id="WP_228106653.1">
    <property type="nucleotide sequence ID" value="NZ_CP101637.1"/>
</dbReference>
<evidence type="ECO:0000313" key="2">
    <source>
        <dbReference type="Proteomes" id="UP001235030"/>
    </source>
</evidence>
<protein>
    <submittedName>
        <fullName evidence="1">Uncharacterized protein</fullName>
    </submittedName>
</protein>
<keyword evidence="2" id="KW-1185">Reference proteome</keyword>
<organism evidence="1 2">
    <name type="scientific">Terrisporobacter mayombei</name>
    <dbReference type="NCBI Taxonomy" id="1541"/>
    <lineage>
        <taxon>Bacteria</taxon>
        <taxon>Bacillati</taxon>
        <taxon>Bacillota</taxon>
        <taxon>Clostridia</taxon>
        <taxon>Peptostreptococcales</taxon>
        <taxon>Peptostreptococcaceae</taxon>
        <taxon>Terrisporobacter</taxon>
    </lineage>
</organism>
<name>A0ABY9PYT7_9FIRM</name>
<dbReference type="EMBL" id="CP101637">
    <property type="protein sequence ID" value="WMT79930.1"/>
    <property type="molecule type" value="Genomic_DNA"/>
</dbReference>
<proteinExistence type="predicted"/>
<dbReference type="Proteomes" id="UP001235030">
    <property type="component" value="Chromosome"/>
</dbReference>
<sequence length="183" mass="21895">MLITKRDEEIKDFLKEVEVADTETISILFFNNSIRRCQQRLKILVDNNYIKCFRDNVKNSNIFYIRRKPKSWMHKIVFSRLLGKLSLQDIEILKYRTPLKVGKIIADGFIAINMKGVNKIYLVEVERTKNFDLEKYIDFYYSRGYKNLFPVMPSILCITDKKIKYHEKLDIKKCNLDLRNLNL</sequence>
<reference evidence="1 2" key="1">
    <citation type="submission" date="2022-07" db="EMBL/GenBank/DDBJ databases">
        <title>Genome sequence of Terrisporobacter mayombei DSM6539.</title>
        <authorList>
            <person name="Boeer T."/>
            <person name="Bengelsdorf F.R."/>
            <person name="Daniel R."/>
            <person name="Poehlein A."/>
        </authorList>
    </citation>
    <scope>NUCLEOTIDE SEQUENCE [LARGE SCALE GENOMIC DNA]</scope>
    <source>
        <strain evidence="1 2">DSM 6539</strain>
    </source>
</reference>
<gene>
    <name evidence="1" type="ORF">TEMA_02010</name>
</gene>